<reference evidence="2 3" key="1">
    <citation type="submission" date="2013-10" db="EMBL/GenBank/DDBJ databases">
        <title>Genome sequence of Mycobacterium kansasii.</title>
        <authorList>
            <consortium name="McGill University Mycobacterium genome consortium"/>
            <person name="Veyrier F.J."/>
            <person name="Behr M.A."/>
        </authorList>
    </citation>
    <scope>NUCLEOTIDE SEQUENCE [LARGE SCALE GENOMIC DNA]</scope>
    <source>
        <strain evidence="2 3">ATCC 12478</strain>
    </source>
</reference>
<accession>U5X185</accession>
<dbReference type="EMBL" id="CP006835">
    <property type="protein sequence ID" value="AGZ53941.1"/>
    <property type="molecule type" value="Genomic_DNA"/>
</dbReference>
<evidence type="ECO:0000313" key="3">
    <source>
        <dbReference type="Proteomes" id="UP000017786"/>
    </source>
</evidence>
<dbReference type="AlphaFoldDB" id="U5X185"/>
<dbReference type="KEGG" id="mkn:MKAN_02045"/>
<gene>
    <name evidence="2" type="ORF">MKAN_02045</name>
</gene>
<dbReference type="Proteomes" id="UP000017786">
    <property type="component" value="Chromosome"/>
</dbReference>
<dbReference type="HOGENOM" id="CLU_2369814_0_0_11"/>
<evidence type="ECO:0000313" key="2">
    <source>
        <dbReference type="EMBL" id="AGZ53941.1"/>
    </source>
</evidence>
<protein>
    <submittedName>
        <fullName evidence="2">Uncharacterized protein</fullName>
    </submittedName>
</protein>
<organism evidence="2 3">
    <name type="scientific">Mycobacterium kansasii ATCC 12478</name>
    <dbReference type="NCBI Taxonomy" id="557599"/>
    <lineage>
        <taxon>Bacteria</taxon>
        <taxon>Bacillati</taxon>
        <taxon>Actinomycetota</taxon>
        <taxon>Actinomycetes</taxon>
        <taxon>Mycobacteriales</taxon>
        <taxon>Mycobacteriaceae</taxon>
        <taxon>Mycobacterium</taxon>
    </lineage>
</organism>
<name>U5X185_MYCKA</name>
<proteinExistence type="predicted"/>
<sequence length="95" mass="9486">MNDSRSPWTSSRGPVNLPTFSAGIVISGPKPTPRMVFGVAAQPGPQAGIGVLGSLGGGFVALGGPMLPGHAAGEPFADPQHTLEVTNGCPPTLRA</sequence>
<evidence type="ECO:0000256" key="1">
    <source>
        <dbReference type="SAM" id="MobiDB-lite"/>
    </source>
</evidence>
<feature type="region of interest" description="Disordered" evidence="1">
    <location>
        <begin position="71"/>
        <end position="95"/>
    </location>
</feature>